<proteinExistence type="predicted"/>
<dbReference type="PRINTS" id="PR00332">
    <property type="entry name" value="HISTRIAD"/>
</dbReference>
<dbReference type="GO" id="GO:0003824">
    <property type="term" value="F:catalytic activity"/>
    <property type="evidence" value="ECO:0007669"/>
    <property type="project" value="InterPro"/>
</dbReference>
<name>A0A6F8ZIX9_9FIRM</name>
<evidence type="ECO:0000256" key="2">
    <source>
        <dbReference type="PIRSR" id="PIRSR601310-3"/>
    </source>
</evidence>
<feature type="active site" description="Tele-AMP-histidine intermediate" evidence="1">
    <location>
        <position position="102"/>
    </location>
</feature>
<dbReference type="InterPro" id="IPR001310">
    <property type="entry name" value="Histidine_triad_HIT"/>
</dbReference>
<gene>
    <name evidence="5" type="ORF">R50_2134</name>
</gene>
<organism evidence="5 6">
    <name type="scientific">Candidatus Hydrogenisulfobacillus filiaventi</name>
    <dbReference type="NCBI Taxonomy" id="2707344"/>
    <lineage>
        <taxon>Bacteria</taxon>
        <taxon>Bacillati</taxon>
        <taxon>Bacillota</taxon>
        <taxon>Clostridia</taxon>
        <taxon>Eubacteriales</taxon>
        <taxon>Clostridiales Family XVII. Incertae Sedis</taxon>
        <taxon>Candidatus Hydrogenisulfobacillus</taxon>
    </lineage>
</organism>
<dbReference type="AlphaFoldDB" id="A0A6F8ZIX9"/>
<evidence type="ECO:0000256" key="3">
    <source>
        <dbReference type="PROSITE-ProRule" id="PRU00464"/>
    </source>
</evidence>
<feature type="domain" description="HIT" evidence="4">
    <location>
        <begin position="7"/>
        <end position="116"/>
    </location>
</feature>
<dbReference type="KEGG" id="hfv:R50_2134"/>
<keyword evidence="6" id="KW-1185">Reference proteome</keyword>
<reference evidence="5 6" key="1">
    <citation type="submission" date="2020-02" db="EMBL/GenBank/DDBJ databases">
        <authorList>
            <person name="Hogendoorn C."/>
        </authorList>
    </citation>
    <scope>NUCLEOTIDE SEQUENCE [LARGE SCALE GENOMIC DNA]</scope>
    <source>
        <strain evidence="5">R501</strain>
    </source>
</reference>
<dbReference type="SUPFAM" id="SSF54197">
    <property type="entry name" value="HIT-like"/>
    <property type="match status" value="1"/>
</dbReference>
<dbReference type="PANTHER" id="PTHR23089">
    <property type="entry name" value="HISTIDINE TRIAD HIT PROTEIN"/>
    <property type="match status" value="1"/>
</dbReference>
<dbReference type="CDD" id="cd01276">
    <property type="entry name" value="PKCI_related"/>
    <property type="match status" value="1"/>
</dbReference>
<dbReference type="PROSITE" id="PS51084">
    <property type="entry name" value="HIT_2"/>
    <property type="match status" value="1"/>
</dbReference>
<evidence type="ECO:0000313" key="6">
    <source>
        <dbReference type="Proteomes" id="UP000503399"/>
    </source>
</evidence>
<evidence type="ECO:0000256" key="1">
    <source>
        <dbReference type="PIRSR" id="PIRSR601310-1"/>
    </source>
</evidence>
<evidence type="ECO:0000313" key="5">
    <source>
        <dbReference type="EMBL" id="CAB1129631.1"/>
    </source>
</evidence>
<accession>A0A6F8ZIX9</accession>
<dbReference type="InterPro" id="IPR036265">
    <property type="entry name" value="HIT-like_sf"/>
</dbReference>
<evidence type="ECO:0000259" key="4">
    <source>
        <dbReference type="PROSITE" id="PS51084"/>
    </source>
</evidence>
<feature type="short sequence motif" description="Histidine triad motif" evidence="2 3">
    <location>
        <begin position="100"/>
        <end position="104"/>
    </location>
</feature>
<sequence>MVADACPFCAIAEGRAPARILYEDGQALAFYDIHPVAPVHVLVIPRSHIVSLAAASPEEAALIADLVRVVHRVAADLGLNRRGYRVVANAGREGGQTVAHMHWHLLGGRAMRWPPG</sequence>
<dbReference type="InterPro" id="IPR011146">
    <property type="entry name" value="HIT-like"/>
</dbReference>
<dbReference type="Pfam" id="PF01230">
    <property type="entry name" value="HIT"/>
    <property type="match status" value="1"/>
</dbReference>
<dbReference type="Gene3D" id="3.30.428.10">
    <property type="entry name" value="HIT-like"/>
    <property type="match status" value="1"/>
</dbReference>
<protein>
    <submittedName>
        <fullName evidence="5">Uncharacterized HIT-like protein aq_141</fullName>
    </submittedName>
</protein>
<dbReference type="EMBL" id="LR778114">
    <property type="protein sequence ID" value="CAB1129631.1"/>
    <property type="molecule type" value="Genomic_DNA"/>
</dbReference>
<dbReference type="Proteomes" id="UP000503399">
    <property type="component" value="Chromosome"/>
</dbReference>